<evidence type="ECO:0000313" key="2">
    <source>
        <dbReference type="Proteomes" id="UP000008817"/>
    </source>
</evidence>
<dbReference type="KEGG" id="rec:RHECIAT_CH0003266"/>
<accession>B3PVJ4</accession>
<dbReference type="EMBL" id="CP001074">
    <property type="protein sequence ID" value="ACE92214.1"/>
    <property type="molecule type" value="Genomic_DNA"/>
</dbReference>
<dbReference type="HOGENOM" id="CLU_2882786_0_0_5"/>
<organism evidence="1 2">
    <name type="scientific">Rhizobium etli (strain CIAT 652)</name>
    <dbReference type="NCBI Taxonomy" id="491916"/>
    <lineage>
        <taxon>Bacteria</taxon>
        <taxon>Pseudomonadati</taxon>
        <taxon>Pseudomonadota</taxon>
        <taxon>Alphaproteobacteria</taxon>
        <taxon>Hyphomicrobiales</taxon>
        <taxon>Rhizobiaceae</taxon>
        <taxon>Rhizobium/Agrobacterium group</taxon>
        <taxon>Rhizobium</taxon>
    </lineage>
</organism>
<proteinExistence type="predicted"/>
<gene>
    <name evidence="1" type="ordered locus">RHECIAT_CH0003266</name>
</gene>
<sequence length="63" mass="7596">MVDIVLSSRLFDVRSEHATYIAHDYLLNNLNFGMSAMHKNRFRLFIAQYMVDRFWMIAPCRIR</sequence>
<reference evidence="1 2" key="1">
    <citation type="submission" date="2008-04" db="EMBL/GenBank/DDBJ databases">
        <title>Genome diversity and DNA divergence of Rhizobium etli.</title>
        <authorList>
            <person name="Gonzalez V."/>
            <person name="Acosta J.L."/>
            <person name="Santamaria R.I."/>
            <person name="Bustos P."/>
            <person name="Hernandez-Gonzalez I.L."/>
            <person name="Fernandez J.L."/>
            <person name="Diaz R."/>
            <person name="Flores M."/>
            <person name="Mora J."/>
            <person name="Palacios R."/>
            <person name="Davila G."/>
        </authorList>
    </citation>
    <scope>NUCLEOTIDE SEQUENCE [LARGE SCALE GENOMIC DNA]</scope>
    <source>
        <strain evidence="1 2">CIAT 652</strain>
    </source>
</reference>
<name>B3PVJ4_RHIE6</name>
<protein>
    <submittedName>
        <fullName evidence="1">Uncharacterized protein</fullName>
    </submittedName>
</protein>
<dbReference type="AlphaFoldDB" id="B3PVJ4"/>
<dbReference type="Proteomes" id="UP000008817">
    <property type="component" value="Chromosome"/>
</dbReference>
<evidence type="ECO:0000313" key="1">
    <source>
        <dbReference type="EMBL" id="ACE92214.1"/>
    </source>
</evidence>